<organism evidence="14 15">
    <name type="scientific">Polypedilum vanderplanki</name>
    <name type="common">Sleeping chironomid midge</name>
    <dbReference type="NCBI Taxonomy" id="319348"/>
    <lineage>
        <taxon>Eukaryota</taxon>
        <taxon>Metazoa</taxon>
        <taxon>Ecdysozoa</taxon>
        <taxon>Arthropoda</taxon>
        <taxon>Hexapoda</taxon>
        <taxon>Insecta</taxon>
        <taxon>Pterygota</taxon>
        <taxon>Neoptera</taxon>
        <taxon>Endopterygota</taxon>
        <taxon>Diptera</taxon>
        <taxon>Nematocera</taxon>
        <taxon>Chironomoidea</taxon>
        <taxon>Chironomidae</taxon>
        <taxon>Chironominae</taxon>
        <taxon>Polypedilum</taxon>
        <taxon>Polypedilum</taxon>
    </lineage>
</organism>
<dbReference type="EMBL" id="JADBJN010000001">
    <property type="protein sequence ID" value="KAG5683235.1"/>
    <property type="molecule type" value="Genomic_DNA"/>
</dbReference>
<protein>
    <recommendedName>
        <fullName evidence="16">Pickpocket protein 28</fullName>
    </recommendedName>
</protein>
<accession>A0A9J6CNN1</accession>
<keyword evidence="10 12" id="KW-0739">Sodium transport</keyword>
<proteinExistence type="inferred from homology"/>
<sequence length="587" mass="66831">MSVNEKHRLSIVDDEKRRASILTVSDAGSDVEIRKKIRHGKPLAAAWSMFADFTNNSTVHGVKYLGEKRRHWSERAFWVMAFLISVIGCSIMIIKIYDKWQNTPVIVSFAEKSTPVWQIPFPAVTICPETKAMKEYIDFTKGYVMTHTGQTDNLTLDELKSLEAVAQICDPYLFQDVTLNSSLATDEIVPLLKKITVSLNETTLFCKWRNSINSCGEFFTEILTEEGFCYTFNVLDSSELYREEILAQDFELIKNNKTSTKWTLERGYETVDSDTYPYRVLGPGARAGLNIVLKLTEPDLDYICRGPVQGFKILLHTPGEVPRVSKQYFRVPLRQEVVVSVKPNMITTSDGLIEYAPDRRQCYFNNERHLKFFQVYTQSNCELECLANFTVAKCGCVKFSMPRDTTTKICTQNDIKCYEEAEDDLMKQELTQSLETGSGENKRGITVCNCLPSCTSINYDAEISQADYEFVKVFNAYNADLNEFPGAILARLTIFFKEAQFITSKRSELYGLTDFMANCGGLLGLFMGVSILSLIEILYYVTLRLACHLNYRRHKKIKARRNSSLPPNVDFVPGIKIEKFGNDLKGD</sequence>
<evidence type="ECO:0000256" key="8">
    <source>
        <dbReference type="ARBA" id="ARBA00023065"/>
    </source>
</evidence>
<evidence type="ECO:0000256" key="9">
    <source>
        <dbReference type="ARBA" id="ARBA00023136"/>
    </source>
</evidence>
<feature type="transmembrane region" description="Helical" evidence="13">
    <location>
        <begin position="76"/>
        <end position="97"/>
    </location>
</feature>
<keyword evidence="11 12" id="KW-0407">Ion channel</keyword>
<dbReference type="OrthoDB" id="6021021at2759"/>
<keyword evidence="8 12" id="KW-0406">Ion transport</keyword>
<dbReference type="GO" id="GO:0015280">
    <property type="term" value="F:ligand-gated sodium channel activity"/>
    <property type="evidence" value="ECO:0007669"/>
    <property type="project" value="TreeGrafter"/>
</dbReference>
<keyword evidence="6 13" id="KW-1133">Transmembrane helix</keyword>
<evidence type="ECO:0000256" key="13">
    <source>
        <dbReference type="SAM" id="Phobius"/>
    </source>
</evidence>
<evidence type="ECO:0000256" key="3">
    <source>
        <dbReference type="ARBA" id="ARBA00022448"/>
    </source>
</evidence>
<evidence type="ECO:0000256" key="12">
    <source>
        <dbReference type="RuleBase" id="RU000679"/>
    </source>
</evidence>
<dbReference type="Pfam" id="PF00858">
    <property type="entry name" value="ASC"/>
    <property type="match status" value="1"/>
</dbReference>
<comment type="similarity">
    <text evidence="2 12">Belongs to the amiloride-sensitive sodium channel (TC 1.A.6) family.</text>
</comment>
<dbReference type="AlphaFoldDB" id="A0A9J6CNN1"/>
<dbReference type="InterPro" id="IPR001873">
    <property type="entry name" value="ENaC"/>
</dbReference>
<evidence type="ECO:0000256" key="1">
    <source>
        <dbReference type="ARBA" id="ARBA00004141"/>
    </source>
</evidence>
<dbReference type="InterPro" id="IPR020903">
    <property type="entry name" value="ENaC_CS"/>
</dbReference>
<evidence type="ECO:0000256" key="10">
    <source>
        <dbReference type="ARBA" id="ARBA00023201"/>
    </source>
</evidence>
<evidence type="ECO:0000256" key="7">
    <source>
        <dbReference type="ARBA" id="ARBA00023053"/>
    </source>
</evidence>
<keyword evidence="7" id="KW-0915">Sodium</keyword>
<evidence type="ECO:0000256" key="4">
    <source>
        <dbReference type="ARBA" id="ARBA00022461"/>
    </source>
</evidence>
<gene>
    <name evidence="14" type="ORF">PVAND_012528</name>
</gene>
<evidence type="ECO:0000256" key="5">
    <source>
        <dbReference type="ARBA" id="ARBA00022692"/>
    </source>
</evidence>
<evidence type="ECO:0008006" key="16">
    <source>
        <dbReference type="Google" id="ProtNLM"/>
    </source>
</evidence>
<dbReference type="FunFam" id="1.10.287.770:FF:000008">
    <property type="entry name" value="pickpocket protein 28"/>
    <property type="match status" value="1"/>
</dbReference>
<comment type="subcellular location">
    <subcellularLocation>
        <location evidence="1">Membrane</location>
        <topology evidence="1">Multi-pass membrane protein</topology>
    </subcellularLocation>
</comment>
<evidence type="ECO:0000313" key="15">
    <source>
        <dbReference type="Proteomes" id="UP001107558"/>
    </source>
</evidence>
<reference evidence="14" key="1">
    <citation type="submission" date="2021-03" db="EMBL/GenBank/DDBJ databases">
        <title>Chromosome level genome of the anhydrobiotic midge Polypedilum vanderplanki.</title>
        <authorList>
            <person name="Yoshida Y."/>
            <person name="Kikawada T."/>
            <person name="Gusev O."/>
        </authorList>
    </citation>
    <scope>NUCLEOTIDE SEQUENCE</scope>
    <source>
        <strain evidence="14">NIAS01</strain>
        <tissue evidence="14">Whole body or cell culture</tissue>
    </source>
</reference>
<evidence type="ECO:0000256" key="6">
    <source>
        <dbReference type="ARBA" id="ARBA00022989"/>
    </source>
</evidence>
<dbReference type="GO" id="GO:0005886">
    <property type="term" value="C:plasma membrane"/>
    <property type="evidence" value="ECO:0007669"/>
    <property type="project" value="TreeGrafter"/>
</dbReference>
<evidence type="ECO:0000313" key="14">
    <source>
        <dbReference type="EMBL" id="KAG5683235.1"/>
    </source>
</evidence>
<dbReference type="PROSITE" id="PS01206">
    <property type="entry name" value="ASC"/>
    <property type="match status" value="1"/>
</dbReference>
<keyword evidence="15" id="KW-1185">Reference proteome</keyword>
<dbReference type="Gene3D" id="1.10.287.770">
    <property type="entry name" value="YojJ-like"/>
    <property type="match status" value="1"/>
</dbReference>
<dbReference type="Gene3D" id="2.60.470.10">
    <property type="entry name" value="Acid-sensing ion channels like domains"/>
    <property type="match status" value="1"/>
</dbReference>
<name>A0A9J6CNN1_POLVA</name>
<dbReference type="PANTHER" id="PTHR11690">
    <property type="entry name" value="AMILORIDE-SENSITIVE SODIUM CHANNEL-RELATED"/>
    <property type="match status" value="1"/>
</dbReference>
<evidence type="ECO:0000256" key="11">
    <source>
        <dbReference type="ARBA" id="ARBA00023303"/>
    </source>
</evidence>
<keyword evidence="9 13" id="KW-0472">Membrane</keyword>
<keyword evidence="3 12" id="KW-0813">Transport</keyword>
<feature type="transmembrane region" description="Helical" evidence="13">
    <location>
        <begin position="522"/>
        <end position="546"/>
    </location>
</feature>
<comment type="caution">
    <text evidence="14">The sequence shown here is derived from an EMBL/GenBank/DDBJ whole genome shotgun (WGS) entry which is preliminary data.</text>
</comment>
<evidence type="ECO:0000256" key="2">
    <source>
        <dbReference type="ARBA" id="ARBA00007193"/>
    </source>
</evidence>
<keyword evidence="4 12" id="KW-0894">Sodium channel</keyword>
<dbReference type="PRINTS" id="PR01078">
    <property type="entry name" value="AMINACHANNEL"/>
</dbReference>
<keyword evidence="5 12" id="KW-0812">Transmembrane</keyword>
<dbReference type="Proteomes" id="UP001107558">
    <property type="component" value="Chromosome 1"/>
</dbReference>
<dbReference type="PANTHER" id="PTHR11690:SF288">
    <property type="entry name" value="AMILORIDE-SENSITIVE NA+ CHANNEL-RELATED"/>
    <property type="match status" value="1"/>
</dbReference>